<dbReference type="GO" id="GO:0043565">
    <property type="term" value="F:sequence-specific DNA binding"/>
    <property type="evidence" value="ECO:0007669"/>
    <property type="project" value="TreeGrafter"/>
</dbReference>
<comment type="similarity">
    <text evidence="1">Belongs to the LysR transcriptional regulatory family.</text>
</comment>
<evidence type="ECO:0000313" key="8">
    <source>
        <dbReference type="Proteomes" id="UP000249130"/>
    </source>
</evidence>
<keyword evidence="2" id="KW-0805">Transcription regulation</keyword>
<dbReference type="Proteomes" id="UP000249130">
    <property type="component" value="Unassembled WGS sequence"/>
</dbReference>
<comment type="caution">
    <text evidence="7">The sequence shown here is derived from an EMBL/GenBank/DDBJ whole genome shotgun (WGS) entry which is preliminary data.</text>
</comment>
<evidence type="ECO:0000256" key="5">
    <source>
        <dbReference type="SAM" id="MobiDB-lite"/>
    </source>
</evidence>
<dbReference type="Pfam" id="PF00126">
    <property type="entry name" value="HTH_1"/>
    <property type="match status" value="1"/>
</dbReference>
<evidence type="ECO:0000256" key="2">
    <source>
        <dbReference type="ARBA" id="ARBA00023015"/>
    </source>
</evidence>
<reference evidence="7 8" key="1">
    <citation type="submission" date="2017-07" db="EMBL/GenBank/DDBJ databases">
        <title>Draft Genome Sequences of Select Purple Nonsulfur Bacteria.</title>
        <authorList>
            <person name="Lasarre B."/>
            <person name="Mckinlay J.B."/>
        </authorList>
    </citation>
    <scope>NUCLEOTIDE SEQUENCE [LARGE SCALE GENOMIC DNA]</scope>
    <source>
        <strain evidence="7 8">DSM 5909</strain>
    </source>
</reference>
<dbReference type="AlphaFoldDB" id="A0A327L417"/>
<protein>
    <submittedName>
        <fullName evidence="7">LysR family transcriptional regulator</fullName>
    </submittedName>
</protein>
<dbReference type="GO" id="GO:0003700">
    <property type="term" value="F:DNA-binding transcription factor activity"/>
    <property type="evidence" value="ECO:0007669"/>
    <property type="project" value="InterPro"/>
</dbReference>
<evidence type="ECO:0000256" key="3">
    <source>
        <dbReference type="ARBA" id="ARBA00023125"/>
    </source>
</evidence>
<dbReference type="PRINTS" id="PR00039">
    <property type="entry name" value="HTHLYSR"/>
</dbReference>
<evidence type="ECO:0000256" key="1">
    <source>
        <dbReference type="ARBA" id="ARBA00009437"/>
    </source>
</evidence>
<dbReference type="InterPro" id="IPR036388">
    <property type="entry name" value="WH-like_DNA-bd_sf"/>
</dbReference>
<keyword evidence="4" id="KW-0804">Transcription</keyword>
<gene>
    <name evidence="7" type="ORF">CH341_19570</name>
</gene>
<evidence type="ECO:0000259" key="6">
    <source>
        <dbReference type="PROSITE" id="PS50931"/>
    </source>
</evidence>
<dbReference type="SUPFAM" id="SSF46785">
    <property type="entry name" value="Winged helix' DNA-binding domain"/>
    <property type="match status" value="1"/>
</dbReference>
<feature type="region of interest" description="Disordered" evidence="5">
    <location>
        <begin position="303"/>
        <end position="322"/>
    </location>
</feature>
<dbReference type="Gene3D" id="3.40.190.290">
    <property type="match status" value="1"/>
</dbReference>
<dbReference type="SUPFAM" id="SSF53850">
    <property type="entry name" value="Periplasmic binding protein-like II"/>
    <property type="match status" value="1"/>
</dbReference>
<dbReference type="GO" id="GO:0006351">
    <property type="term" value="P:DNA-templated transcription"/>
    <property type="evidence" value="ECO:0007669"/>
    <property type="project" value="TreeGrafter"/>
</dbReference>
<evidence type="ECO:0000313" key="7">
    <source>
        <dbReference type="EMBL" id="RAI42438.1"/>
    </source>
</evidence>
<dbReference type="InterPro" id="IPR036390">
    <property type="entry name" value="WH_DNA-bd_sf"/>
</dbReference>
<dbReference type="EMBL" id="NPEX01000154">
    <property type="protein sequence ID" value="RAI42438.1"/>
    <property type="molecule type" value="Genomic_DNA"/>
</dbReference>
<proteinExistence type="inferred from homology"/>
<dbReference type="PANTHER" id="PTHR30537">
    <property type="entry name" value="HTH-TYPE TRANSCRIPTIONAL REGULATOR"/>
    <property type="match status" value="1"/>
</dbReference>
<dbReference type="FunFam" id="1.10.10.10:FF:000001">
    <property type="entry name" value="LysR family transcriptional regulator"/>
    <property type="match status" value="1"/>
</dbReference>
<evidence type="ECO:0000256" key="4">
    <source>
        <dbReference type="ARBA" id="ARBA00023163"/>
    </source>
</evidence>
<dbReference type="InterPro" id="IPR005119">
    <property type="entry name" value="LysR_subst-bd"/>
</dbReference>
<accession>A0A327L417</accession>
<dbReference type="InterPro" id="IPR000847">
    <property type="entry name" value="LysR_HTH_N"/>
</dbReference>
<dbReference type="Gene3D" id="1.10.10.10">
    <property type="entry name" value="Winged helix-like DNA-binding domain superfamily/Winged helix DNA-binding domain"/>
    <property type="match status" value="1"/>
</dbReference>
<keyword evidence="8" id="KW-1185">Reference proteome</keyword>
<name>A0A327L417_9BRAD</name>
<dbReference type="Pfam" id="PF03466">
    <property type="entry name" value="LysR_substrate"/>
    <property type="match status" value="1"/>
</dbReference>
<dbReference type="OrthoDB" id="9786526at2"/>
<dbReference type="PROSITE" id="PS50931">
    <property type="entry name" value="HTH_LYSR"/>
    <property type="match status" value="1"/>
</dbReference>
<dbReference type="PANTHER" id="PTHR30537:SF5">
    <property type="entry name" value="HTH-TYPE TRANSCRIPTIONAL ACTIVATOR TTDR-RELATED"/>
    <property type="match status" value="1"/>
</dbReference>
<dbReference type="RefSeq" id="WP_111420683.1">
    <property type="nucleotide sequence ID" value="NZ_NPEX01000154.1"/>
</dbReference>
<dbReference type="CDD" id="cd08422">
    <property type="entry name" value="PBP2_CrgA_like"/>
    <property type="match status" value="1"/>
</dbReference>
<dbReference type="InterPro" id="IPR058163">
    <property type="entry name" value="LysR-type_TF_proteobact-type"/>
</dbReference>
<sequence>MDQVTDMRAFVQVIQRGSFSAAAEDLGLTPSAVSKLVSRLEDRLGVRLLHRTTRRLALTPEGETYLVRARDILSAIDDAETEVARASTTPRGRLRLNTGSAFMLHELAATLPDFLNRHPEIEIEITVTDRVDNLVENADVAICIGPIADRSLVARRFAHTERGIFAAPRYLERRGVPQSPDDLDGHDCIVLSSVPSINQWPFRAGNEIRSFEARGRLVVDDAEAALRLAVSGAGLVHLSDLLVGNAVRRGELVPLLTEHHMVEPIPISAVYPQGRHRMLKVRVFIDFLVERFTEAPWRTRVERPGRSGALAPSGDAPSDQDD</sequence>
<keyword evidence="3" id="KW-0238">DNA-binding</keyword>
<organism evidence="7 8">
    <name type="scientific">Rhodoplanes roseus</name>
    <dbReference type="NCBI Taxonomy" id="29409"/>
    <lineage>
        <taxon>Bacteria</taxon>
        <taxon>Pseudomonadati</taxon>
        <taxon>Pseudomonadota</taxon>
        <taxon>Alphaproteobacteria</taxon>
        <taxon>Hyphomicrobiales</taxon>
        <taxon>Nitrobacteraceae</taxon>
        <taxon>Rhodoplanes</taxon>
    </lineage>
</organism>
<feature type="domain" description="HTH lysR-type" evidence="6">
    <location>
        <begin position="1"/>
        <end position="59"/>
    </location>
</feature>